<dbReference type="AlphaFoldDB" id="A0A5C6S2K2"/>
<dbReference type="PANTHER" id="PTHR30348">
    <property type="entry name" value="UNCHARACTERIZED PROTEIN YECE"/>
    <property type="match status" value="1"/>
</dbReference>
<dbReference type="PANTHER" id="PTHR30348:SF4">
    <property type="entry name" value="DUF72 DOMAIN-CONTAINING PROTEIN"/>
    <property type="match status" value="1"/>
</dbReference>
<name>A0A5C6S2K2_9RHOB</name>
<dbReference type="Gene3D" id="3.20.20.410">
    <property type="entry name" value="Protein of unknown function UPF0759"/>
    <property type="match status" value="1"/>
</dbReference>
<keyword evidence="2" id="KW-1185">Reference proteome</keyword>
<dbReference type="EMBL" id="VOPL01000004">
    <property type="protein sequence ID" value="TXB68644.1"/>
    <property type="molecule type" value="Genomic_DNA"/>
</dbReference>
<protein>
    <submittedName>
        <fullName evidence="1">DUF72 domain-containing protein</fullName>
    </submittedName>
</protein>
<comment type="caution">
    <text evidence="1">The sequence shown here is derived from an EMBL/GenBank/DDBJ whole genome shotgun (WGS) entry which is preliminary data.</text>
</comment>
<evidence type="ECO:0000313" key="1">
    <source>
        <dbReference type="EMBL" id="TXB68644.1"/>
    </source>
</evidence>
<accession>A0A5C6S2K2</accession>
<dbReference type="InterPro" id="IPR036520">
    <property type="entry name" value="UPF0759_sf"/>
</dbReference>
<evidence type="ECO:0000313" key="2">
    <source>
        <dbReference type="Proteomes" id="UP000321562"/>
    </source>
</evidence>
<dbReference type="RefSeq" id="WP_147098647.1">
    <property type="nucleotide sequence ID" value="NZ_JBHUFH010000012.1"/>
</dbReference>
<dbReference type="Proteomes" id="UP000321562">
    <property type="component" value="Unassembled WGS sequence"/>
</dbReference>
<dbReference type="Pfam" id="PF01904">
    <property type="entry name" value="DUF72"/>
    <property type="match status" value="1"/>
</dbReference>
<dbReference type="InterPro" id="IPR002763">
    <property type="entry name" value="DUF72"/>
</dbReference>
<proteinExistence type="predicted"/>
<gene>
    <name evidence="1" type="ORF">FQV27_11710</name>
</gene>
<organism evidence="1 2">
    <name type="scientific">Paracoccus aurantiacus</name>
    <dbReference type="NCBI Taxonomy" id="2599412"/>
    <lineage>
        <taxon>Bacteria</taxon>
        <taxon>Pseudomonadati</taxon>
        <taxon>Pseudomonadota</taxon>
        <taxon>Alphaproteobacteria</taxon>
        <taxon>Rhodobacterales</taxon>
        <taxon>Paracoccaceae</taxon>
        <taxon>Paracoccus</taxon>
    </lineage>
</organism>
<reference evidence="1 2" key="1">
    <citation type="submission" date="2019-08" db="EMBL/GenBank/DDBJ databases">
        <authorList>
            <person name="Ye J."/>
        </authorList>
    </citation>
    <scope>NUCLEOTIDE SEQUENCE [LARGE SCALE GENOMIC DNA]</scope>
    <source>
        <strain evidence="1 2">TK008</strain>
    </source>
</reference>
<dbReference type="SUPFAM" id="SSF117396">
    <property type="entry name" value="TM1631-like"/>
    <property type="match status" value="1"/>
</dbReference>
<sequence>MAQIRIGIGGWNFPEWRKGVFYPSDLPQRRELEYASRALSSIEINATYYGSQKPESFQKWHDETPDDFVFAVKASRFATNRKVLGDAGESVQRFLTSGITRLGPKLGPINWQLAETKKFDPQDFAAFLALLPDEQDGIALRHAIEARHESFADPEAADLCRARNIAIVRAGDSKFPEIDADTADFAYLRIMGTSDVEKGYRDKDLSRWVEEAKRIASGRDLFLYVISGEKKRNPDCAIALAEALI</sequence>
<dbReference type="OrthoDB" id="9780310at2"/>